<organism evidence="3 4">
    <name type="scientific">Pelodictyon phaeoclathratiforme (strain DSM 5477 / BU-1)</name>
    <dbReference type="NCBI Taxonomy" id="324925"/>
    <lineage>
        <taxon>Bacteria</taxon>
        <taxon>Pseudomonadati</taxon>
        <taxon>Chlorobiota</taxon>
        <taxon>Chlorobiia</taxon>
        <taxon>Chlorobiales</taxon>
        <taxon>Chlorobiaceae</taxon>
        <taxon>Chlorobium/Pelodictyon group</taxon>
        <taxon>Pelodictyon</taxon>
    </lineage>
</organism>
<sequence length="360" mass="40964">MHYSPQLDGLRGVAILFVMLFHAEVPCFVGGFIGVDIFFVLSGFLITTILVREYERYGSVSLKNFYARRVLRLAPALLLLLVTFCLYSLFFLDEAKAKSNYIDALISLAYLSNWARAFSVHPPDFLGHTWSLSIEEQFYILWPLMLLLMLALLKNRKTVFAITVALAVSSSLFRIYLSFIGAPVERLYNGLDTRADALIAGCALGLFLSLELAGKNGIARFRKQLFITALFSCFCLSLFVCNADWRNQNMYYIGFFAVEIFTAVLILEIVTNKEGAFALFFSRKWLVWIGSVSYGLYLWHHPVFCIIKSLGYNRLTITIAGSLITFMIAVLSFYFLERPVLSFKRYFVHKKPDSSIAPEL</sequence>
<dbReference type="AlphaFoldDB" id="B4SFS5"/>
<dbReference type="Pfam" id="PF01757">
    <property type="entry name" value="Acyl_transf_3"/>
    <property type="match status" value="1"/>
</dbReference>
<keyword evidence="4" id="KW-1185">Reference proteome</keyword>
<dbReference type="InterPro" id="IPR050879">
    <property type="entry name" value="Acyltransferase_3"/>
</dbReference>
<feature type="transmembrane region" description="Helical" evidence="1">
    <location>
        <begin position="28"/>
        <end position="51"/>
    </location>
</feature>
<dbReference type="HOGENOM" id="CLU_005679_1_2_10"/>
<evidence type="ECO:0000256" key="1">
    <source>
        <dbReference type="SAM" id="Phobius"/>
    </source>
</evidence>
<dbReference type="STRING" id="324925.Ppha_2590"/>
<feature type="transmembrane region" description="Helical" evidence="1">
    <location>
        <begin position="225"/>
        <end position="245"/>
    </location>
</feature>
<keyword evidence="1" id="KW-0812">Transmembrane</keyword>
<dbReference type="GO" id="GO:0009103">
    <property type="term" value="P:lipopolysaccharide biosynthetic process"/>
    <property type="evidence" value="ECO:0007669"/>
    <property type="project" value="TreeGrafter"/>
</dbReference>
<dbReference type="KEGG" id="pph:Ppha_2590"/>
<feature type="transmembrane region" description="Helical" evidence="1">
    <location>
        <begin position="277"/>
        <end position="297"/>
    </location>
</feature>
<dbReference type="PANTHER" id="PTHR23028">
    <property type="entry name" value="ACETYLTRANSFERASE"/>
    <property type="match status" value="1"/>
</dbReference>
<protein>
    <submittedName>
        <fullName evidence="3">Acyltransferase 3</fullName>
    </submittedName>
</protein>
<feature type="transmembrane region" description="Helical" evidence="1">
    <location>
        <begin position="251"/>
        <end position="270"/>
    </location>
</feature>
<dbReference type="Proteomes" id="UP000002724">
    <property type="component" value="Chromosome"/>
</dbReference>
<dbReference type="InterPro" id="IPR002656">
    <property type="entry name" value="Acyl_transf_3_dom"/>
</dbReference>
<feature type="domain" description="Acyltransferase 3" evidence="2">
    <location>
        <begin position="6"/>
        <end position="331"/>
    </location>
</feature>
<dbReference type="PANTHER" id="PTHR23028:SF53">
    <property type="entry name" value="ACYL_TRANSF_3 DOMAIN-CONTAINING PROTEIN"/>
    <property type="match status" value="1"/>
</dbReference>
<accession>B4SFS5</accession>
<feature type="transmembrane region" description="Helical" evidence="1">
    <location>
        <begin position="71"/>
        <end position="92"/>
    </location>
</feature>
<dbReference type="GO" id="GO:0016747">
    <property type="term" value="F:acyltransferase activity, transferring groups other than amino-acyl groups"/>
    <property type="evidence" value="ECO:0007669"/>
    <property type="project" value="InterPro"/>
</dbReference>
<dbReference type="GO" id="GO:0016020">
    <property type="term" value="C:membrane"/>
    <property type="evidence" value="ECO:0007669"/>
    <property type="project" value="TreeGrafter"/>
</dbReference>
<feature type="transmembrane region" description="Helical" evidence="1">
    <location>
        <begin position="317"/>
        <end position="336"/>
    </location>
</feature>
<evidence type="ECO:0000313" key="4">
    <source>
        <dbReference type="Proteomes" id="UP000002724"/>
    </source>
</evidence>
<feature type="transmembrane region" description="Helical" evidence="1">
    <location>
        <begin position="160"/>
        <end position="177"/>
    </location>
</feature>
<evidence type="ECO:0000313" key="3">
    <source>
        <dbReference type="EMBL" id="ACF44752.1"/>
    </source>
</evidence>
<keyword evidence="3" id="KW-0808">Transferase</keyword>
<name>B4SFS5_PELPB</name>
<evidence type="ECO:0000259" key="2">
    <source>
        <dbReference type="Pfam" id="PF01757"/>
    </source>
</evidence>
<keyword evidence="1" id="KW-0472">Membrane</keyword>
<dbReference type="EMBL" id="CP001110">
    <property type="protein sequence ID" value="ACF44752.1"/>
    <property type="molecule type" value="Genomic_DNA"/>
</dbReference>
<reference evidence="3 4" key="1">
    <citation type="submission" date="2008-06" db="EMBL/GenBank/DDBJ databases">
        <title>Complete sequence of Pelodictyon phaeoclathratiforme BU-1.</title>
        <authorList>
            <consortium name="US DOE Joint Genome Institute"/>
            <person name="Lucas S."/>
            <person name="Copeland A."/>
            <person name="Lapidus A."/>
            <person name="Glavina del Rio T."/>
            <person name="Dalin E."/>
            <person name="Tice H."/>
            <person name="Bruce D."/>
            <person name="Goodwin L."/>
            <person name="Pitluck S."/>
            <person name="Schmutz J."/>
            <person name="Larimer F."/>
            <person name="Land M."/>
            <person name="Hauser L."/>
            <person name="Kyrpides N."/>
            <person name="Mikhailova N."/>
            <person name="Liu Z."/>
            <person name="Li T."/>
            <person name="Zhao F."/>
            <person name="Overmann J."/>
            <person name="Bryant D.A."/>
            <person name="Richardson P."/>
        </authorList>
    </citation>
    <scope>NUCLEOTIDE SEQUENCE [LARGE SCALE GENOMIC DNA]</scope>
    <source>
        <strain evidence="4">DSM 5477 / BU-1</strain>
    </source>
</reference>
<proteinExistence type="predicted"/>
<gene>
    <name evidence="3" type="ordered locus">Ppha_2590</name>
</gene>
<keyword evidence="3" id="KW-0012">Acyltransferase</keyword>
<feature type="transmembrane region" description="Helical" evidence="1">
    <location>
        <begin position="197"/>
        <end position="213"/>
    </location>
</feature>
<dbReference type="eggNOG" id="COG1835">
    <property type="taxonomic scope" value="Bacteria"/>
</dbReference>
<feature type="transmembrane region" description="Helical" evidence="1">
    <location>
        <begin position="137"/>
        <end position="153"/>
    </location>
</feature>
<keyword evidence="1" id="KW-1133">Transmembrane helix</keyword>